<proteinExistence type="predicted"/>
<accession>A0ABS7HJJ6</accession>
<protein>
    <submittedName>
        <fullName evidence="1">Uncharacterized protein</fullName>
    </submittedName>
</protein>
<sequence length="53" mass="6020">MASSDFDPDGLVQAKRLLDELEHAVANFDDVDPRKLLRVLRILADQLEIVRDS</sequence>
<dbReference type="EMBL" id="JAEUAW010000003">
    <property type="protein sequence ID" value="MBW9093122.1"/>
    <property type="molecule type" value="Genomic_DNA"/>
</dbReference>
<dbReference type="Proteomes" id="UP001196843">
    <property type="component" value="Unassembled WGS sequence"/>
</dbReference>
<evidence type="ECO:0000313" key="2">
    <source>
        <dbReference type="Proteomes" id="UP001196843"/>
    </source>
</evidence>
<keyword evidence="2" id="KW-1185">Reference proteome</keyword>
<name>A0ABS7HJJ6_9MICO</name>
<organism evidence="1 2">
    <name type="scientific">Microbacterium jejuense</name>
    <dbReference type="NCBI Taxonomy" id="1263637"/>
    <lineage>
        <taxon>Bacteria</taxon>
        <taxon>Bacillati</taxon>
        <taxon>Actinomycetota</taxon>
        <taxon>Actinomycetes</taxon>
        <taxon>Micrococcales</taxon>
        <taxon>Microbacteriaceae</taxon>
        <taxon>Microbacterium</taxon>
    </lineage>
</organism>
<reference evidence="1 2" key="1">
    <citation type="journal article" date="2021" name="MBio">
        <title>Poor Competitiveness of Bradyrhizobium in Pigeon Pea Root Colonization in Indian Soils.</title>
        <authorList>
            <person name="Chalasani D."/>
            <person name="Basu A."/>
            <person name="Pullabhotla S.V.S.R.N."/>
            <person name="Jorrin B."/>
            <person name="Neal A.L."/>
            <person name="Poole P.S."/>
            <person name="Podile A.R."/>
            <person name="Tkacz A."/>
        </authorList>
    </citation>
    <scope>NUCLEOTIDE SEQUENCE [LARGE SCALE GENOMIC DNA]</scope>
    <source>
        <strain evidence="1 2">HU14</strain>
    </source>
</reference>
<comment type="caution">
    <text evidence="1">The sequence shown here is derived from an EMBL/GenBank/DDBJ whole genome shotgun (WGS) entry which is preliminary data.</text>
</comment>
<dbReference type="RefSeq" id="WP_220299844.1">
    <property type="nucleotide sequence ID" value="NZ_JAEUAW010000003.1"/>
</dbReference>
<gene>
    <name evidence="1" type="ORF">JNB62_05455</name>
</gene>
<evidence type="ECO:0000313" key="1">
    <source>
        <dbReference type="EMBL" id="MBW9093122.1"/>
    </source>
</evidence>